<gene>
    <name evidence="7" type="ORF">GXW78_03215</name>
</gene>
<evidence type="ECO:0000256" key="3">
    <source>
        <dbReference type="ARBA" id="ARBA00022692"/>
    </source>
</evidence>
<feature type="transmembrane region" description="Helical" evidence="6">
    <location>
        <begin position="170"/>
        <end position="192"/>
    </location>
</feature>
<proteinExistence type="predicted"/>
<evidence type="ECO:0000256" key="2">
    <source>
        <dbReference type="ARBA" id="ARBA00022475"/>
    </source>
</evidence>
<dbReference type="InterPro" id="IPR001123">
    <property type="entry name" value="LeuE-type"/>
</dbReference>
<dbReference type="EMBL" id="JAAEDI010000003">
    <property type="protein sequence ID" value="MBR0648658.1"/>
    <property type="molecule type" value="Genomic_DNA"/>
</dbReference>
<keyword evidence="5 6" id="KW-0472">Membrane</keyword>
<sequence length="193" mass="20352">MEDTALFLLTVLIILGTPGPTNTLLATSGAAVGWRRSLILLPAEAAGYLVSILFLGLVLGPIVAASPAIALTLRLAVGSYLLALALKLWRRGTVLEDGPIATVRPHQVFVTTLLNPKAIIFALGVVPLGSPHVWIYLLAFVVLLTIVAFSWIILGAAMGRVARANGQERIVPRVGAVAICCFALLIVASPFVR</sequence>
<keyword evidence="4 6" id="KW-1133">Transmembrane helix</keyword>
<comment type="caution">
    <text evidence="7">The sequence shown here is derived from an EMBL/GenBank/DDBJ whole genome shotgun (WGS) entry which is preliminary data.</text>
</comment>
<organism evidence="7 8">
    <name type="scientific">Neoroseomonas terrae</name>
    <dbReference type="NCBI Taxonomy" id="424799"/>
    <lineage>
        <taxon>Bacteria</taxon>
        <taxon>Pseudomonadati</taxon>
        <taxon>Pseudomonadota</taxon>
        <taxon>Alphaproteobacteria</taxon>
        <taxon>Acetobacterales</taxon>
        <taxon>Acetobacteraceae</taxon>
        <taxon>Neoroseomonas</taxon>
    </lineage>
</organism>
<dbReference type="PANTHER" id="PTHR30086:SF20">
    <property type="entry name" value="ARGININE EXPORTER PROTEIN ARGO-RELATED"/>
    <property type="match status" value="1"/>
</dbReference>
<comment type="subcellular location">
    <subcellularLocation>
        <location evidence="1">Cell membrane</location>
        <topology evidence="1">Multi-pass membrane protein</topology>
    </subcellularLocation>
</comment>
<evidence type="ECO:0000256" key="1">
    <source>
        <dbReference type="ARBA" id="ARBA00004651"/>
    </source>
</evidence>
<dbReference type="RefSeq" id="WP_211866010.1">
    <property type="nucleotide sequence ID" value="NZ_JAAEDI010000003.1"/>
</dbReference>
<evidence type="ECO:0000313" key="7">
    <source>
        <dbReference type="EMBL" id="MBR0648658.1"/>
    </source>
</evidence>
<evidence type="ECO:0000313" key="8">
    <source>
        <dbReference type="Proteomes" id="UP000698752"/>
    </source>
</evidence>
<feature type="transmembrane region" description="Helical" evidence="6">
    <location>
        <begin position="71"/>
        <end position="89"/>
    </location>
</feature>
<dbReference type="Pfam" id="PF01810">
    <property type="entry name" value="LysE"/>
    <property type="match status" value="1"/>
</dbReference>
<evidence type="ECO:0000256" key="6">
    <source>
        <dbReference type="SAM" id="Phobius"/>
    </source>
</evidence>
<keyword evidence="3 6" id="KW-0812">Transmembrane</keyword>
<protein>
    <submittedName>
        <fullName evidence="7">LysE family translocator</fullName>
    </submittedName>
</protein>
<evidence type="ECO:0000256" key="4">
    <source>
        <dbReference type="ARBA" id="ARBA00022989"/>
    </source>
</evidence>
<evidence type="ECO:0000256" key="5">
    <source>
        <dbReference type="ARBA" id="ARBA00023136"/>
    </source>
</evidence>
<dbReference type="Proteomes" id="UP000698752">
    <property type="component" value="Unassembled WGS sequence"/>
</dbReference>
<name>A0ABS5ECB2_9PROT</name>
<keyword evidence="8" id="KW-1185">Reference proteome</keyword>
<reference evidence="8" key="1">
    <citation type="journal article" date="2021" name="Syst. Appl. Microbiol.">
        <title>Roseomonas hellenica sp. nov., isolated from roots of wild-growing Alkanna tinctoria.</title>
        <authorList>
            <person name="Rat A."/>
            <person name="Naranjo H.D."/>
            <person name="Lebbe L."/>
            <person name="Cnockaert M."/>
            <person name="Krigas N."/>
            <person name="Grigoriadou K."/>
            <person name="Maloupa E."/>
            <person name="Willems A."/>
        </authorList>
    </citation>
    <scope>NUCLEOTIDE SEQUENCE [LARGE SCALE GENOMIC DNA]</scope>
    <source>
        <strain evidence="8">LMG 31159</strain>
    </source>
</reference>
<dbReference type="PANTHER" id="PTHR30086">
    <property type="entry name" value="ARGININE EXPORTER PROTEIN ARGO"/>
    <property type="match status" value="1"/>
</dbReference>
<accession>A0ABS5ECB2</accession>
<feature type="transmembrane region" description="Helical" evidence="6">
    <location>
        <begin position="133"/>
        <end position="158"/>
    </location>
</feature>
<feature type="transmembrane region" description="Helical" evidence="6">
    <location>
        <begin position="39"/>
        <end position="59"/>
    </location>
</feature>
<keyword evidence="2" id="KW-1003">Cell membrane</keyword>